<keyword evidence="3" id="KW-1185">Reference proteome</keyword>
<dbReference type="OrthoDB" id="372143at2157"/>
<dbReference type="RefSeq" id="WP_004050795.1">
    <property type="nucleotide sequence ID" value="NZ_AOJE01000070.1"/>
</dbReference>
<keyword evidence="2" id="KW-0413">Isomerase</keyword>
<gene>
    <name evidence="2" type="ORF">C471_16247</name>
</gene>
<dbReference type="Gene3D" id="3.20.20.150">
    <property type="entry name" value="Divalent-metal-dependent TIM barrel enzymes"/>
    <property type="match status" value="1"/>
</dbReference>
<dbReference type="InterPro" id="IPR013022">
    <property type="entry name" value="Xyl_isomerase-like_TIM-brl"/>
</dbReference>
<dbReference type="Pfam" id="PF01261">
    <property type="entry name" value="AP_endonuc_2"/>
    <property type="match status" value="1"/>
</dbReference>
<comment type="caution">
    <text evidence="2">The sequence shown here is derived from an EMBL/GenBank/DDBJ whole genome shotgun (WGS) entry which is preliminary data.</text>
</comment>
<dbReference type="SUPFAM" id="SSF51658">
    <property type="entry name" value="Xylose isomerase-like"/>
    <property type="match status" value="1"/>
</dbReference>
<dbReference type="EMBL" id="AOJE01000070">
    <property type="protein sequence ID" value="ELZ36371.1"/>
    <property type="molecule type" value="Genomic_DNA"/>
</dbReference>
<dbReference type="PANTHER" id="PTHR12110">
    <property type="entry name" value="HYDROXYPYRUVATE ISOMERASE"/>
    <property type="match status" value="1"/>
</dbReference>
<evidence type="ECO:0000313" key="2">
    <source>
        <dbReference type="EMBL" id="ELZ36371.1"/>
    </source>
</evidence>
<dbReference type="STRING" id="1227484.C471_16247"/>
<dbReference type="InterPro" id="IPR036237">
    <property type="entry name" value="Xyl_isomerase-like_sf"/>
</dbReference>
<dbReference type="PATRIC" id="fig|1227484.4.peg.3205"/>
<dbReference type="AlphaFoldDB" id="M0DLI4"/>
<dbReference type="eggNOG" id="arCOG01895">
    <property type="taxonomic scope" value="Archaea"/>
</dbReference>
<organism evidence="2 3">
    <name type="scientific">Halorubrum saccharovorum DSM 1137</name>
    <dbReference type="NCBI Taxonomy" id="1227484"/>
    <lineage>
        <taxon>Archaea</taxon>
        <taxon>Methanobacteriati</taxon>
        <taxon>Methanobacteriota</taxon>
        <taxon>Stenosarchaea group</taxon>
        <taxon>Halobacteria</taxon>
        <taxon>Halobacteriales</taxon>
        <taxon>Haloferacaceae</taxon>
        <taxon>Halorubrum</taxon>
    </lineage>
</organism>
<feature type="domain" description="Xylose isomerase-like TIM barrel" evidence="1">
    <location>
        <begin position="21"/>
        <end position="280"/>
    </location>
</feature>
<reference evidence="2 3" key="1">
    <citation type="journal article" date="2014" name="PLoS Genet.">
        <title>Phylogenetically driven sequencing of extremely halophilic archaea reveals strategies for static and dynamic osmo-response.</title>
        <authorList>
            <person name="Becker E.A."/>
            <person name="Seitzer P.M."/>
            <person name="Tritt A."/>
            <person name="Larsen D."/>
            <person name="Krusor M."/>
            <person name="Yao A.I."/>
            <person name="Wu D."/>
            <person name="Madern D."/>
            <person name="Eisen J.A."/>
            <person name="Darling A.E."/>
            <person name="Facciotti M.T."/>
        </authorList>
    </citation>
    <scope>NUCLEOTIDE SEQUENCE [LARGE SCALE GENOMIC DNA]</scope>
    <source>
        <strain evidence="2 3">DSM 1137</strain>
    </source>
</reference>
<accession>M0DLI4</accession>
<name>M0DLI4_9EURY</name>
<dbReference type="InterPro" id="IPR050312">
    <property type="entry name" value="IolE/XylAMocC-like"/>
</dbReference>
<dbReference type="GO" id="GO:0016853">
    <property type="term" value="F:isomerase activity"/>
    <property type="evidence" value="ECO:0007669"/>
    <property type="project" value="UniProtKB-KW"/>
</dbReference>
<proteinExistence type="predicted"/>
<protein>
    <submittedName>
        <fullName evidence="2">Xylose isomerase</fullName>
    </submittedName>
</protein>
<evidence type="ECO:0000259" key="1">
    <source>
        <dbReference type="Pfam" id="PF01261"/>
    </source>
</evidence>
<evidence type="ECO:0000313" key="3">
    <source>
        <dbReference type="Proteomes" id="UP000011514"/>
    </source>
</evidence>
<sequence length="283" mass="30729">MVDLAFSTNAYTQFGLPEAIRRVSDHGYGGVEILADTPHAYLPQFDEADRNSLASALDETGIEVANINANTVTGYYDDAPPSSFFDPTIITADDDERAWRIEYTKDAIDLAETVGAPAVCVATGRPLPGNPPEQAREYLLRSLDEITDYAEAAGVDVGIEFEPELLVECTDEVLELIDDVGSDALGVNLDIGHAAVYGEDPAESVRKCAENITGVHLEDIAGGRRGKHYHLIPGEGDLDFESVFDALDDVGYDGFATMELYTYPDAPDRAAAEAYTFLEEHVR</sequence>
<dbReference type="PANTHER" id="PTHR12110:SF21">
    <property type="entry name" value="XYLOSE ISOMERASE-LIKE TIM BARREL DOMAIN-CONTAINING PROTEIN"/>
    <property type="match status" value="1"/>
</dbReference>
<dbReference type="Proteomes" id="UP000011514">
    <property type="component" value="Unassembled WGS sequence"/>
</dbReference>